<feature type="binding site" evidence="11">
    <location>
        <position position="37"/>
    </location>
    <ligand>
        <name>NAD(+)</name>
        <dbReference type="ChEBI" id="CHEBI:57540"/>
    </ligand>
</feature>
<dbReference type="AlphaFoldDB" id="A0A146GE35"/>
<evidence type="ECO:0000256" key="1">
    <source>
        <dbReference type="ARBA" id="ARBA00004701"/>
    </source>
</evidence>
<evidence type="ECO:0000256" key="8">
    <source>
        <dbReference type="PIRNR" id="PIRNR000124"/>
    </source>
</evidence>
<reference evidence="14" key="1">
    <citation type="journal article" date="2017" name="Genome Announc.">
        <title>Draft Genome Sequence of Terrimicrobium sacchariphilum NM-5T, a Facultative Anaerobic Soil Bacterium of the Class Spartobacteria.</title>
        <authorList>
            <person name="Qiu Y.L."/>
            <person name="Tourlousse D.M."/>
            <person name="Matsuura N."/>
            <person name="Ohashi A."/>
            <person name="Sekiguchi Y."/>
        </authorList>
    </citation>
    <scope>NUCLEOTIDE SEQUENCE [LARGE SCALE GENOMIC DNA]</scope>
    <source>
        <strain evidence="14">NM-5</strain>
    </source>
</reference>
<comment type="caution">
    <text evidence="13">The sequence shown here is derived from an EMBL/GenBank/DDBJ whole genome shotgun (WGS) entry which is preliminary data.</text>
</comment>
<dbReference type="PANTHER" id="PTHR11374:SF3">
    <property type="entry name" value="UDP-GLUCOSE 6-DEHYDROGENASE"/>
    <property type="match status" value="1"/>
</dbReference>
<feature type="binding site" evidence="11">
    <location>
        <position position="160"/>
    </location>
    <ligand>
        <name>NAD(+)</name>
        <dbReference type="ChEBI" id="CHEBI:57540"/>
    </ligand>
</feature>
<dbReference type="EC" id="1.1.1.22" evidence="3"/>
<evidence type="ECO:0000313" key="13">
    <source>
        <dbReference type="EMBL" id="GAT34756.1"/>
    </source>
</evidence>
<evidence type="ECO:0000256" key="9">
    <source>
        <dbReference type="PIRSR" id="PIRSR500133-1"/>
    </source>
</evidence>
<feature type="domain" description="UDP-glucose/GDP-mannose dehydrogenase C-terminal" evidence="12">
    <location>
        <begin position="327"/>
        <end position="440"/>
    </location>
</feature>
<keyword evidence="14" id="KW-1185">Reference proteome</keyword>
<dbReference type="RefSeq" id="WP_075080365.1">
    <property type="nucleotide sequence ID" value="NZ_BDCO01000002.1"/>
</dbReference>
<feature type="binding site" evidence="10">
    <location>
        <begin position="333"/>
        <end position="334"/>
    </location>
    <ligand>
        <name>substrate</name>
    </ligand>
</feature>
<comment type="similarity">
    <text evidence="2 8">Belongs to the UDP-glucose/GDP-mannose dehydrogenase family.</text>
</comment>
<proteinExistence type="inferred from homology"/>
<comment type="function">
    <text evidence="7">Catalyzes the conversion of UDP-glucose into UDP-glucuronate, one of the precursors of teichuronic acid.</text>
</comment>
<dbReference type="SUPFAM" id="SSF52413">
    <property type="entry name" value="UDP-glucose/GDP-mannose dehydrogenase C-terminal domain"/>
    <property type="match status" value="1"/>
</dbReference>
<feature type="binding site" evidence="11">
    <location>
        <begin position="7"/>
        <end position="12"/>
    </location>
    <ligand>
        <name>NAD(+)</name>
        <dbReference type="ChEBI" id="CHEBI:57540"/>
    </ligand>
</feature>
<feature type="binding site" evidence="10">
    <location>
        <begin position="215"/>
        <end position="219"/>
    </location>
    <ligand>
        <name>substrate</name>
    </ligand>
</feature>
<dbReference type="NCBIfam" id="TIGR03026">
    <property type="entry name" value="NDP-sugDHase"/>
    <property type="match status" value="1"/>
</dbReference>
<gene>
    <name evidence="13" type="ORF">TSACC_23189</name>
</gene>
<dbReference type="Pfam" id="PF03720">
    <property type="entry name" value="UDPG_MGDP_dh_C"/>
    <property type="match status" value="1"/>
</dbReference>
<keyword evidence="5 11" id="KW-0520">NAD</keyword>
<dbReference type="SMART" id="SM00984">
    <property type="entry name" value="UDPG_MGDP_dh_C"/>
    <property type="match status" value="1"/>
</dbReference>
<feature type="binding site" evidence="10">
    <location>
        <begin position="156"/>
        <end position="160"/>
    </location>
    <ligand>
        <name>substrate</name>
    </ligand>
</feature>
<feature type="binding site" evidence="10">
    <location>
        <position position="435"/>
    </location>
    <ligand>
        <name>substrate</name>
    </ligand>
</feature>
<name>A0A146GE35_TERSA</name>
<dbReference type="InterPro" id="IPR014026">
    <property type="entry name" value="UDP-Glc/GDP-Man_DH_dimer"/>
</dbReference>
<dbReference type="GO" id="GO:0006065">
    <property type="term" value="P:UDP-glucuronate biosynthetic process"/>
    <property type="evidence" value="ECO:0007669"/>
    <property type="project" value="UniProtKB-UniPathway"/>
</dbReference>
<dbReference type="Gene3D" id="1.20.5.100">
    <property type="entry name" value="Cytochrome c1, transmembrane anchor, C-terminal"/>
    <property type="match status" value="1"/>
</dbReference>
<dbReference type="InParanoid" id="A0A146GE35"/>
<dbReference type="SUPFAM" id="SSF51735">
    <property type="entry name" value="NAD(P)-binding Rossmann-fold domains"/>
    <property type="match status" value="1"/>
</dbReference>
<dbReference type="GO" id="GO:0006024">
    <property type="term" value="P:glycosaminoglycan biosynthetic process"/>
    <property type="evidence" value="ECO:0007669"/>
    <property type="project" value="TreeGrafter"/>
</dbReference>
<dbReference type="InterPro" id="IPR017476">
    <property type="entry name" value="UDP-Glc/GDP-Man"/>
</dbReference>
<comment type="catalytic activity">
    <reaction evidence="6">
        <text>UDP-alpha-D-glucose + 2 NAD(+) + H2O = UDP-alpha-D-glucuronate + 2 NADH + 3 H(+)</text>
        <dbReference type="Rhea" id="RHEA:23596"/>
        <dbReference type="ChEBI" id="CHEBI:15377"/>
        <dbReference type="ChEBI" id="CHEBI:15378"/>
        <dbReference type="ChEBI" id="CHEBI:57540"/>
        <dbReference type="ChEBI" id="CHEBI:57945"/>
        <dbReference type="ChEBI" id="CHEBI:58052"/>
        <dbReference type="ChEBI" id="CHEBI:58885"/>
        <dbReference type="EC" id="1.1.1.22"/>
    </reaction>
</comment>
<comment type="pathway">
    <text evidence="1">Nucleotide-sugar biosynthesis; UDP-alpha-D-glucuronate biosynthesis; UDP-alpha-D-glucuronate from UDP-alpha-D-glucose: step 1/1.</text>
</comment>
<dbReference type="Pfam" id="PF00984">
    <property type="entry name" value="UDPG_MGDP_dh"/>
    <property type="match status" value="1"/>
</dbReference>
<dbReference type="InterPro" id="IPR008927">
    <property type="entry name" value="6-PGluconate_DH-like_C_sf"/>
</dbReference>
<feature type="binding site" evidence="11">
    <location>
        <position position="32"/>
    </location>
    <ligand>
        <name>NAD(+)</name>
        <dbReference type="ChEBI" id="CHEBI:57540"/>
    </ligand>
</feature>
<dbReference type="GO" id="GO:0003979">
    <property type="term" value="F:UDP-glucose 6-dehydrogenase activity"/>
    <property type="evidence" value="ECO:0007669"/>
    <property type="project" value="UniProtKB-EC"/>
</dbReference>
<dbReference type="EMBL" id="BDCO01000002">
    <property type="protein sequence ID" value="GAT34756.1"/>
    <property type="molecule type" value="Genomic_DNA"/>
</dbReference>
<dbReference type="Gene3D" id="3.40.50.720">
    <property type="entry name" value="NAD(P)-binding Rossmann-like Domain"/>
    <property type="match status" value="2"/>
</dbReference>
<dbReference type="SUPFAM" id="SSF48179">
    <property type="entry name" value="6-phosphogluconate dehydrogenase C-terminal domain-like"/>
    <property type="match status" value="1"/>
</dbReference>
<feature type="binding site" evidence="11">
    <location>
        <position position="341"/>
    </location>
    <ligand>
        <name>NAD(+)</name>
        <dbReference type="ChEBI" id="CHEBI:57540"/>
    </ligand>
</feature>
<feature type="binding site" evidence="10">
    <location>
        <begin position="262"/>
        <end position="268"/>
    </location>
    <ligand>
        <name>substrate</name>
    </ligand>
</feature>
<evidence type="ECO:0000256" key="2">
    <source>
        <dbReference type="ARBA" id="ARBA00006601"/>
    </source>
</evidence>
<accession>A0A146GE35</accession>
<dbReference type="GO" id="GO:0051287">
    <property type="term" value="F:NAD binding"/>
    <property type="evidence" value="ECO:0007669"/>
    <property type="project" value="InterPro"/>
</dbReference>
<dbReference type="InterPro" id="IPR036220">
    <property type="entry name" value="UDP-Glc/GDP-Man_DH_C_sf"/>
</dbReference>
<evidence type="ECO:0000313" key="14">
    <source>
        <dbReference type="Proteomes" id="UP000076023"/>
    </source>
</evidence>
<evidence type="ECO:0000256" key="4">
    <source>
        <dbReference type="ARBA" id="ARBA00023002"/>
    </source>
</evidence>
<dbReference type="PANTHER" id="PTHR11374">
    <property type="entry name" value="UDP-GLUCOSE DEHYDROGENASE/UDP-MANNAC DEHYDROGENASE"/>
    <property type="match status" value="1"/>
</dbReference>
<feature type="binding site" evidence="11">
    <location>
        <begin position="271"/>
        <end position="274"/>
    </location>
    <ligand>
        <name>NAD(+)</name>
        <dbReference type="ChEBI" id="CHEBI:57540"/>
    </ligand>
</feature>
<dbReference type="Pfam" id="PF03721">
    <property type="entry name" value="UDPG_MGDP_dh_N"/>
    <property type="match status" value="1"/>
</dbReference>
<protein>
    <recommendedName>
        <fullName evidence="3">UDP-glucose 6-dehydrogenase</fullName>
        <ecNumber evidence="3">1.1.1.22</ecNumber>
    </recommendedName>
</protein>
<feature type="active site" description="Nucleophile" evidence="9">
    <location>
        <position position="271"/>
    </location>
</feature>
<keyword evidence="4" id="KW-0560">Oxidoreductase</keyword>
<sequence>MNICCIGAGYVGGPTMAMIAKKATFCKVTVVDINQARIDAWNSAELPVYEPGLEEVVRECRGKNLFFSTDVDQAIRDADIIFVSVNTPTKTYGVGAGRAADLRYLELCARRIAEVAQGDKIIVEKSTLPVRTAESLKRVLHSNSNGYRFEVLSNPEFLAEGTAISDLEAPDRVLIGGDDTPSGQAAVETLVKVYNAWVPRERILTTNLWSSELTKLVSNALLAQRISSVNSISALCEATGADIDEVAFAAGKDTRIGPKFLKASVGFGGSCFQKDILNLVYLCEYYGLKEVAEYWESVVKINDWQKDRFVRSMIRTMFNTISGKKIAVLGFAFKKDTNDTRESAAIRVCASLLAEQAEVAVYDPQVTEKGIRDDLVYAGVPESQLARLSVVDDPYAALDQAHALAVLTEWDEFKSFDYDRIFTGMKKPAFAFDGRNILDRAKLREIGFEVHAIGKP</sequence>
<dbReference type="STRING" id="690879.TSACC_23189"/>
<feature type="binding site" evidence="10">
    <location>
        <position position="255"/>
    </location>
    <ligand>
        <name>substrate</name>
    </ligand>
</feature>
<evidence type="ECO:0000256" key="6">
    <source>
        <dbReference type="ARBA" id="ARBA00047473"/>
    </source>
</evidence>
<dbReference type="UniPathway" id="UPA00038">
    <property type="reaction ID" value="UER00491"/>
</dbReference>
<dbReference type="Proteomes" id="UP000076023">
    <property type="component" value="Unassembled WGS sequence"/>
</dbReference>
<evidence type="ECO:0000256" key="3">
    <source>
        <dbReference type="ARBA" id="ARBA00012954"/>
    </source>
</evidence>
<evidence type="ECO:0000259" key="12">
    <source>
        <dbReference type="SMART" id="SM00984"/>
    </source>
</evidence>
<feature type="binding site" evidence="11">
    <location>
        <begin position="126"/>
        <end position="127"/>
    </location>
    <ligand>
        <name>NAD(+)</name>
        <dbReference type="ChEBI" id="CHEBI:57540"/>
    </ligand>
</feature>
<dbReference type="FunFam" id="1.20.5.100:FF:000001">
    <property type="entry name" value="UDP-glucose 6-dehydrogenase"/>
    <property type="match status" value="1"/>
</dbReference>
<dbReference type="FunFam" id="3.40.50.720:FF:000032">
    <property type="entry name" value="UDP-glucose 6-dehydrogenase"/>
    <property type="match status" value="1"/>
</dbReference>
<feature type="binding site" evidence="11">
    <location>
        <begin position="85"/>
        <end position="89"/>
    </location>
    <ligand>
        <name>NAD(+)</name>
        <dbReference type="ChEBI" id="CHEBI:57540"/>
    </ligand>
</feature>
<dbReference type="InterPro" id="IPR028356">
    <property type="entry name" value="UDPglc_DH_euk"/>
</dbReference>
<evidence type="ECO:0000256" key="5">
    <source>
        <dbReference type="ARBA" id="ARBA00023027"/>
    </source>
</evidence>
<dbReference type="PIRSF" id="PIRSF000124">
    <property type="entry name" value="UDPglc_GDPman_dh"/>
    <property type="match status" value="1"/>
</dbReference>
<organism evidence="13 14">
    <name type="scientific">Terrimicrobium sacchariphilum</name>
    <dbReference type="NCBI Taxonomy" id="690879"/>
    <lineage>
        <taxon>Bacteria</taxon>
        <taxon>Pseudomonadati</taxon>
        <taxon>Verrucomicrobiota</taxon>
        <taxon>Terrimicrobiia</taxon>
        <taxon>Terrimicrobiales</taxon>
        <taxon>Terrimicrobiaceae</taxon>
        <taxon>Terrimicrobium</taxon>
    </lineage>
</organism>
<evidence type="ECO:0000256" key="10">
    <source>
        <dbReference type="PIRSR" id="PIRSR500133-2"/>
    </source>
</evidence>
<dbReference type="FunCoup" id="A0A146GE35">
    <property type="interactions" value="449"/>
</dbReference>
<dbReference type="InterPro" id="IPR014027">
    <property type="entry name" value="UDP-Glc/GDP-Man_DH_C"/>
</dbReference>
<dbReference type="InterPro" id="IPR001732">
    <property type="entry name" value="UDP-Glc/GDP-Man_DH_N"/>
</dbReference>
<evidence type="ECO:0000256" key="11">
    <source>
        <dbReference type="PIRSR" id="PIRSR500133-3"/>
    </source>
</evidence>
<dbReference type="OrthoDB" id="9803238at2"/>
<dbReference type="InterPro" id="IPR036291">
    <property type="entry name" value="NAD(P)-bd_dom_sf"/>
</dbReference>
<evidence type="ECO:0000256" key="7">
    <source>
        <dbReference type="ARBA" id="ARBA00053241"/>
    </source>
</evidence>
<dbReference type="PIRSF" id="PIRSF500133">
    <property type="entry name" value="UDPglc_DH_euk"/>
    <property type="match status" value="1"/>
</dbReference>
<dbReference type="FunFam" id="3.40.50.720:FF:000193">
    <property type="entry name" value="UDP-glucose 6-dehydrogenase"/>
    <property type="match status" value="1"/>
</dbReference>